<reference evidence="14" key="2">
    <citation type="submission" date="2010-05" db="EMBL/GenBank/DDBJ databases">
        <authorList>
            <person name="Almeida L.G."/>
            <person name="Nicolas M.F."/>
            <person name="Souza R.C."/>
            <person name="Vasconcelos A.T.R."/>
        </authorList>
    </citation>
    <scope>NUCLEOTIDE SEQUENCE</scope>
</reference>
<comment type="similarity">
    <text evidence="1 11">Belongs to the catalase family.</text>
</comment>
<comment type="caution">
    <text evidence="14">The sequence shown here is derived from an EMBL/GenBank/DDBJ whole genome shotgun (WGS) entry which is preliminary data.</text>
</comment>
<reference evidence="14" key="1">
    <citation type="journal article" date="2010" name="BMC Genomics">
        <title>Combination of measures distinguishes pre-miRNAs from other stem-loops in the genome of the newly sequenced Anopheles darlingi.</title>
        <authorList>
            <person name="Mendes N.D."/>
            <person name="Freitas A.T."/>
            <person name="Vasconcelos A.T."/>
            <person name="Sagot M.F."/>
        </authorList>
    </citation>
    <scope>NUCLEOTIDE SEQUENCE</scope>
</reference>
<dbReference type="EC" id="1.11.1.6" evidence="11"/>
<comment type="catalytic activity">
    <reaction evidence="8 11">
        <text>2 H2O2 = O2 + 2 H2O</text>
        <dbReference type="Rhea" id="RHEA:20309"/>
        <dbReference type="ChEBI" id="CHEBI:15377"/>
        <dbReference type="ChEBI" id="CHEBI:15379"/>
        <dbReference type="ChEBI" id="CHEBI:16240"/>
        <dbReference type="EC" id="1.11.1.6"/>
    </reaction>
</comment>
<dbReference type="Pfam" id="PF06628">
    <property type="entry name" value="Catalase-rel"/>
    <property type="match status" value="1"/>
</dbReference>
<dbReference type="CDD" id="cd08156">
    <property type="entry name" value="catalase_clade_3"/>
    <property type="match status" value="1"/>
</dbReference>
<dbReference type="STRING" id="43151.W5JER1"/>
<evidence type="ECO:0000256" key="10">
    <source>
        <dbReference type="PIRSR" id="PIRSR038928-2"/>
    </source>
</evidence>
<dbReference type="AlphaFoldDB" id="W5JER1"/>
<dbReference type="eggNOG" id="KOG0047">
    <property type="taxonomic scope" value="Eukaryota"/>
</dbReference>
<dbReference type="PROSITE" id="PS00437">
    <property type="entry name" value="CATALASE_1"/>
    <property type="match status" value="1"/>
</dbReference>
<dbReference type="OMA" id="KFRWNVF"/>
<dbReference type="InterPro" id="IPR011614">
    <property type="entry name" value="Catalase_core"/>
</dbReference>
<dbReference type="FunCoup" id="W5JER1">
    <property type="interactions" value="1202"/>
</dbReference>
<dbReference type="GO" id="GO:0005739">
    <property type="term" value="C:mitochondrion"/>
    <property type="evidence" value="ECO:0007669"/>
    <property type="project" value="TreeGrafter"/>
</dbReference>
<evidence type="ECO:0000256" key="5">
    <source>
        <dbReference type="ARBA" id="ARBA00023002"/>
    </source>
</evidence>
<dbReference type="InterPro" id="IPR040333">
    <property type="entry name" value="Catalase_3"/>
</dbReference>
<name>W5JER1_ANODA</name>
<dbReference type="GO" id="GO:0005777">
    <property type="term" value="C:peroxisome"/>
    <property type="evidence" value="ECO:0007669"/>
    <property type="project" value="TreeGrafter"/>
</dbReference>
<dbReference type="PRINTS" id="PR00067">
    <property type="entry name" value="CATALASE"/>
</dbReference>
<dbReference type="SMART" id="SM01060">
    <property type="entry name" value="Catalase"/>
    <property type="match status" value="1"/>
</dbReference>
<feature type="active site" evidence="9">
    <location>
        <position position="119"/>
    </location>
</feature>
<dbReference type="SUPFAM" id="SSF56634">
    <property type="entry name" value="Heme-dependent catalase-like"/>
    <property type="match status" value="1"/>
</dbReference>
<proteinExistence type="inferred from homology"/>
<evidence type="ECO:0000256" key="6">
    <source>
        <dbReference type="ARBA" id="ARBA00023004"/>
    </source>
</evidence>
<gene>
    <name evidence="14" type="ORF">AND_006955</name>
</gene>
<evidence type="ECO:0000256" key="11">
    <source>
        <dbReference type="RuleBase" id="RU000498"/>
    </source>
</evidence>
<dbReference type="Gene3D" id="2.40.180.10">
    <property type="entry name" value="Catalase core domain"/>
    <property type="match status" value="1"/>
</dbReference>
<dbReference type="InterPro" id="IPR024708">
    <property type="entry name" value="Catalase_AS"/>
</dbReference>
<evidence type="ECO:0000256" key="8">
    <source>
        <dbReference type="ARBA" id="ARBA00049254"/>
    </source>
</evidence>
<evidence type="ECO:0000313" key="14">
    <source>
        <dbReference type="EMBL" id="ETN61375.1"/>
    </source>
</evidence>
<dbReference type="InterPro" id="IPR020835">
    <property type="entry name" value="Catalase_sf"/>
</dbReference>
<dbReference type="PANTHER" id="PTHR11465">
    <property type="entry name" value="CATALASE"/>
    <property type="match status" value="1"/>
</dbReference>
<dbReference type="EMBL" id="ADMH02001698">
    <property type="protein sequence ID" value="ETN61375.1"/>
    <property type="molecule type" value="Genomic_DNA"/>
</dbReference>
<dbReference type="PROSITE" id="PS51402">
    <property type="entry name" value="CATALASE_3"/>
    <property type="match status" value="1"/>
</dbReference>
<dbReference type="GO" id="GO:0046872">
    <property type="term" value="F:metal ion binding"/>
    <property type="evidence" value="ECO:0007669"/>
    <property type="project" value="UniProtKB-KW"/>
</dbReference>
<dbReference type="VEuPathDB" id="VectorBase:ADAC006955"/>
<keyword evidence="7 11" id="KW-0376">Hydrogen peroxide</keyword>
<reference evidence="14" key="3">
    <citation type="journal article" date="2013" name="Nucleic Acids Res.">
        <title>The genome of Anopheles darlingi, the main neotropical malaria vector.</title>
        <authorList>
            <person name="Marinotti O."/>
            <person name="Cerqueira G.C."/>
            <person name="de Almeida L.G."/>
            <person name="Ferro M.I."/>
            <person name="Loreto E.L."/>
            <person name="Zaha A."/>
            <person name="Teixeira S.M."/>
            <person name="Wespiser A.R."/>
            <person name="Almeida E Silva A."/>
            <person name="Schlindwein A.D."/>
            <person name="Pacheco A.C."/>
            <person name="Silva A.L."/>
            <person name="Graveley B.R."/>
            <person name="Walenz B.P."/>
            <person name="Lima Bde A."/>
            <person name="Ribeiro C.A."/>
            <person name="Nunes-Silva C.G."/>
            <person name="de Carvalho C.R."/>
            <person name="Soares C.M."/>
            <person name="de Menezes C.B."/>
            <person name="Matiolli C."/>
            <person name="Caffrey D."/>
            <person name="Araujo D.A."/>
            <person name="de Oliveira D.M."/>
            <person name="Golenbock D."/>
            <person name="Grisard E.C."/>
            <person name="Fantinatti-Garboggini F."/>
            <person name="de Carvalho F.M."/>
            <person name="Barcellos F.G."/>
            <person name="Prosdocimi F."/>
            <person name="May G."/>
            <person name="Azevedo Junior G.M."/>
            <person name="Guimaraes G.M."/>
            <person name="Goldman G.H."/>
            <person name="Padilha I.Q."/>
            <person name="Batista Jda S."/>
            <person name="Ferro J.A."/>
            <person name="Ribeiro J.M."/>
            <person name="Fietto J.L."/>
            <person name="Dabbas K.M."/>
            <person name="Cerdeira L."/>
            <person name="Agnez-Lima L.F."/>
            <person name="Brocchi M."/>
            <person name="de Carvalho M.O."/>
            <person name="Teixeira Mde M."/>
            <person name="Diniz Maia Mde M."/>
            <person name="Goldman M.H."/>
            <person name="Cruz Schneider M.P."/>
            <person name="Felipe M.S."/>
            <person name="Hungria M."/>
            <person name="Nicolas M.F."/>
            <person name="Pereira M."/>
            <person name="Montes M.A."/>
            <person name="Cantao M.E."/>
            <person name="Vincentz M."/>
            <person name="Rafael M.S."/>
            <person name="Silverman N."/>
            <person name="Stoco P.H."/>
            <person name="Souza R.C."/>
            <person name="Vicentini R."/>
            <person name="Gazzinelli R.T."/>
            <person name="Neves Rde O."/>
            <person name="Silva R."/>
            <person name="Astolfi-Filho S."/>
            <person name="Maciel T.E."/>
            <person name="Urmenyi T.P."/>
            <person name="Tadei W.P."/>
            <person name="Camargo E.P."/>
            <person name="de Vasconcelos A.T."/>
        </authorList>
    </citation>
    <scope>NUCLEOTIDE SEQUENCE</scope>
</reference>
<dbReference type="InterPro" id="IPR010582">
    <property type="entry name" value="Catalase_immune_responsive"/>
</dbReference>
<dbReference type="VEuPathDB" id="VectorBase:ADAR2_009560"/>
<evidence type="ECO:0000256" key="2">
    <source>
        <dbReference type="ARBA" id="ARBA00022559"/>
    </source>
</evidence>
<comment type="function">
    <text evidence="12">Catalyzes the degradation of hydrogen peroxide (H(2)O(2)) generated by peroxisomal oxidases to water and oxygen, thereby protecting cells from the toxic effects of hydrogen peroxide.</text>
</comment>
<evidence type="ECO:0000256" key="7">
    <source>
        <dbReference type="ARBA" id="ARBA00023324"/>
    </source>
</evidence>
<accession>W5JER1</accession>
<dbReference type="HOGENOM" id="CLU_010645_2_0_1"/>
<evidence type="ECO:0000256" key="1">
    <source>
        <dbReference type="ARBA" id="ARBA00005329"/>
    </source>
</evidence>
<dbReference type="GO" id="GO:0004096">
    <property type="term" value="F:catalase activity"/>
    <property type="evidence" value="ECO:0007669"/>
    <property type="project" value="UniProtKB-EC"/>
</dbReference>
<evidence type="ECO:0000259" key="13">
    <source>
        <dbReference type="SMART" id="SM01060"/>
    </source>
</evidence>
<dbReference type="PANTHER" id="PTHR11465:SF9">
    <property type="entry name" value="CATALASE"/>
    <property type="match status" value="1"/>
</dbReference>
<keyword evidence="6 10" id="KW-0408">Iron</keyword>
<dbReference type="GO" id="GO:0042542">
    <property type="term" value="P:response to hydrogen peroxide"/>
    <property type="evidence" value="ECO:0007669"/>
    <property type="project" value="TreeGrafter"/>
</dbReference>
<dbReference type="InterPro" id="IPR002226">
    <property type="entry name" value="Catalase_haem_BS"/>
</dbReference>
<dbReference type="InterPro" id="IPR018028">
    <property type="entry name" value="Catalase"/>
</dbReference>
<protein>
    <recommendedName>
        <fullName evidence="11">Catalase</fullName>
        <ecNumber evidence="11">1.11.1.6</ecNumber>
    </recommendedName>
</protein>
<feature type="domain" description="Catalase core" evidence="13">
    <location>
        <begin position="72"/>
        <end position="457"/>
    </location>
</feature>
<dbReference type="FunFam" id="2.40.180.10:FF:000001">
    <property type="entry name" value="Catalase"/>
    <property type="match status" value="1"/>
</dbReference>
<sequence>MSRNPAENQLNLYKESQKRRLLNSLRDREIWTRSPHGSATLPSCFRQSNGDFPYWCDERSLFCIRDDTATATTSHGAPVGTKTASQTAGPRGPVLLQDVHLIDELAHFDRERIPERVVHAKGAGAFGYFEVTHDITKYCAAKLFEKVGKKTPLAVRFSTVGGESGSADTARDPRGFAVKFYTDDGIWDLVGNNTPIFFIRDPVLFPSFIHTQKRNPSTHLKDPDMFWDFISLRPETTHQVMFLFADRGIPDGYRFMNGYGSHTFKLVNAEGKPVYCKFHFKTDQGIKNMDTVRAGELAGTDPDYSIRDLYNAIAKKEFPSWSLKVQIMTYEQAEKVPFNPFDLTKVWPQSDFPLIPVGRMVLDRNPSNYFAEVEQAAFAPSHLVPGIEPSPDKMLQARLFSYADTHRHRVGANYLMLPVNCPYRVATRNYQRDGPMNSTDNQGGAPNYFPNSFGGPQECPFARKLQNPPMPAPGNIDRYETGDEDNFSQATVFYRRVLDDGARRRLVNNIIDHLRNASPFLQERAVKNFAMVDADFGRQLTEGLKLKHAANL</sequence>
<dbReference type="GO" id="GO:0042744">
    <property type="term" value="P:hydrogen peroxide catabolic process"/>
    <property type="evidence" value="ECO:0007669"/>
    <property type="project" value="UniProtKB-KW"/>
</dbReference>
<dbReference type="PIRSF" id="PIRSF038928">
    <property type="entry name" value="Catalase_clade1-3"/>
    <property type="match status" value="1"/>
</dbReference>
<evidence type="ECO:0000256" key="4">
    <source>
        <dbReference type="ARBA" id="ARBA00022723"/>
    </source>
</evidence>
<keyword evidence="5 11" id="KW-0560">Oxidoreductase</keyword>
<keyword evidence="3 10" id="KW-0349">Heme</keyword>
<organism evidence="14">
    <name type="scientific">Anopheles darlingi</name>
    <name type="common">Mosquito</name>
    <dbReference type="NCBI Taxonomy" id="43151"/>
    <lineage>
        <taxon>Eukaryota</taxon>
        <taxon>Metazoa</taxon>
        <taxon>Ecdysozoa</taxon>
        <taxon>Arthropoda</taxon>
        <taxon>Hexapoda</taxon>
        <taxon>Insecta</taxon>
        <taxon>Pterygota</taxon>
        <taxon>Neoptera</taxon>
        <taxon>Endopterygota</taxon>
        <taxon>Diptera</taxon>
        <taxon>Nematocera</taxon>
        <taxon>Culicoidea</taxon>
        <taxon>Culicidae</taxon>
        <taxon>Anophelinae</taxon>
        <taxon>Anopheles</taxon>
    </lineage>
</organism>
<comment type="cofactor">
    <cofactor evidence="10">
        <name>heme</name>
        <dbReference type="ChEBI" id="CHEBI:30413"/>
    </cofactor>
</comment>
<dbReference type="Pfam" id="PF00199">
    <property type="entry name" value="Catalase"/>
    <property type="match status" value="1"/>
</dbReference>
<evidence type="ECO:0000256" key="9">
    <source>
        <dbReference type="PIRSR" id="PIRSR038928-1"/>
    </source>
</evidence>
<evidence type="ECO:0000256" key="3">
    <source>
        <dbReference type="ARBA" id="ARBA00022617"/>
    </source>
</evidence>
<feature type="binding site" description="axial binding residue" evidence="10">
    <location>
        <position position="402"/>
    </location>
    <ligand>
        <name>heme</name>
        <dbReference type="ChEBI" id="CHEBI:30413"/>
    </ligand>
    <ligandPart>
        <name>Fe</name>
        <dbReference type="ChEBI" id="CHEBI:18248"/>
    </ligandPart>
</feature>
<dbReference type="GO" id="GO:0020037">
    <property type="term" value="F:heme binding"/>
    <property type="evidence" value="ECO:0007669"/>
    <property type="project" value="InterPro"/>
</dbReference>
<dbReference type="InParanoid" id="W5JER1"/>
<dbReference type="PROSITE" id="PS00438">
    <property type="entry name" value="CATALASE_2"/>
    <property type="match status" value="1"/>
</dbReference>
<keyword evidence="4 10" id="KW-0479">Metal-binding</keyword>
<feature type="active site" evidence="9">
    <location>
        <position position="192"/>
    </location>
</feature>
<keyword evidence="2 11" id="KW-0575">Peroxidase</keyword>
<dbReference type="InterPro" id="IPR024711">
    <property type="entry name" value="Catalase_clade1/3"/>
</dbReference>
<evidence type="ECO:0000256" key="12">
    <source>
        <dbReference type="RuleBase" id="RU004142"/>
    </source>
</evidence>